<dbReference type="eggNOG" id="KOG0167">
    <property type="taxonomic scope" value="Eukaryota"/>
</dbReference>
<dbReference type="InterPro" id="IPR003613">
    <property type="entry name" value="Ubox_domain"/>
</dbReference>
<feature type="repeat" description="ARM" evidence="5">
    <location>
        <begin position="531"/>
        <end position="573"/>
    </location>
</feature>
<dbReference type="OrthoDB" id="7537227at2759"/>
<dbReference type="KEGG" id="smo:SELMODRAFT_94734"/>
<organism evidence="9">
    <name type="scientific">Selaginella moellendorffii</name>
    <name type="common">Spikemoss</name>
    <dbReference type="NCBI Taxonomy" id="88036"/>
    <lineage>
        <taxon>Eukaryota</taxon>
        <taxon>Viridiplantae</taxon>
        <taxon>Streptophyta</taxon>
        <taxon>Embryophyta</taxon>
        <taxon>Tracheophyta</taxon>
        <taxon>Lycopodiopsida</taxon>
        <taxon>Selaginellales</taxon>
        <taxon>Selaginellaceae</taxon>
        <taxon>Selaginella</taxon>
    </lineage>
</organism>
<dbReference type="EMBL" id="GL377581">
    <property type="protein sequence ID" value="EFJ27713.1"/>
    <property type="molecule type" value="Genomic_DNA"/>
</dbReference>
<dbReference type="InterPro" id="IPR016024">
    <property type="entry name" value="ARM-type_fold"/>
</dbReference>
<dbReference type="Pfam" id="PF04564">
    <property type="entry name" value="U-box"/>
    <property type="match status" value="1"/>
</dbReference>
<name>D8RJG1_SELML</name>
<dbReference type="InterPro" id="IPR045210">
    <property type="entry name" value="RING-Ubox_PUB"/>
</dbReference>
<evidence type="ECO:0000256" key="1">
    <source>
        <dbReference type="ARBA" id="ARBA00000900"/>
    </source>
</evidence>
<evidence type="ECO:0000313" key="9">
    <source>
        <dbReference type="Proteomes" id="UP000001514"/>
    </source>
</evidence>
<protein>
    <recommendedName>
        <fullName evidence="3">RING-type E3 ubiquitin transferase</fullName>
        <ecNumber evidence="3">2.3.2.27</ecNumber>
    </recommendedName>
</protein>
<dbReference type="OMA" id="EQFRETH"/>
<dbReference type="EC" id="2.3.2.27" evidence="3"/>
<dbReference type="UniPathway" id="UPA00143"/>
<dbReference type="CDD" id="cd16664">
    <property type="entry name" value="RING-Ubox_PUB"/>
    <property type="match status" value="1"/>
</dbReference>
<evidence type="ECO:0000256" key="4">
    <source>
        <dbReference type="ARBA" id="ARBA00022679"/>
    </source>
</evidence>
<dbReference type="CDD" id="cd21037">
    <property type="entry name" value="MLKL_NTD"/>
    <property type="match status" value="1"/>
</dbReference>
<dbReference type="InterPro" id="IPR000225">
    <property type="entry name" value="Armadillo"/>
</dbReference>
<dbReference type="STRING" id="88036.D8RJG1"/>
<dbReference type="InterPro" id="IPR011989">
    <property type="entry name" value="ARM-like"/>
</dbReference>
<dbReference type="PANTHER" id="PTHR45958">
    <property type="entry name" value="RING-TYPE E3 UBIQUITIN TRANSFERASE"/>
    <property type="match status" value="1"/>
</dbReference>
<feature type="repeat" description="ARM" evidence="5">
    <location>
        <begin position="368"/>
        <end position="410"/>
    </location>
</feature>
<dbReference type="SMART" id="SM00504">
    <property type="entry name" value="Ubox"/>
    <property type="match status" value="1"/>
</dbReference>
<accession>D8RJG1</accession>
<dbReference type="Pfam" id="PF00514">
    <property type="entry name" value="Arm"/>
    <property type="match status" value="2"/>
</dbReference>
<comment type="pathway">
    <text evidence="2">Protein modification; protein ubiquitination.</text>
</comment>
<feature type="coiled-coil region" evidence="6">
    <location>
        <begin position="195"/>
        <end position="227"/>
    </location>
</feature>
<dbReference type="GO" id="GO:0016567">
    <property type="term" value="P:protein ubiquitination"/>
    <property type="evidence" value="ECO:0007669"/>
    <property type="project" value="UniProtKB-UniPathway"/>
</dbReference>
<dbReference type="Gene3D" id="1.20.930.20">
    <property type="entry name" value="Adaptor protein Cbl, N-terminal domain"/>
    <property type="match status" value="1"/>
</dbReference>
<sequence>MLRGGIGNAVLAPISEVLARLVVQVTDTAMAAKDVLIERESFSELGSYLEKILPVLRELHDKNVRDTPPMRVSLESLEREMKKAQELIKLCGSKSRIYLLLHCRTLVKQVQDITHEIGRCLSLIPLASMNISVDSREVTSKLLVDMQSAQFRAAAADEELVEKIELGIRDQRTDSAFANDLLLQIARSVGVPQNTLALAQELEEFKKEKEEAELRKNRAEAYQLEQIIGLLSAANVKNGGSGEFHRVTGSNWQYMPFYCQLTRALMEDPVEIASGQTFERSAIEKWFRDGNTVCPVTGVELDSFELKPNHSLRSAIEESRDRSTRYNIEACGRKIKSQEDTEVQAGLWELHRLSEERPRNPTWIAEAGLLPVIVSLLESRQRATRMKALAALSSLAAGNENKERIMDAGALPLTVRSLSRDGEERKEAVKLLLELSKVPRICDQIGKAQGCILLLATLRNEIESAVQDATALLDALSNNSQNVVQMAEANYFRPLAVRLAEGSDKDKILMASAIARMGLTDQGKATLAQDGAIGPLVKMISLGNLEAKSAALGALQNLSTLPDNRDEMIAAGVVPSLLRLLCSVTSSLVTLKEQAAATFANLASSPANTSKSNEVLESEDTLVQLLSLLNLAGPEIQGHLLRALYGIATSRDAAEARNILRAADAIQLLLPFCENSDSGVRVYALKLLFCLSGDGSGREISEFLGPTSFKTLVDVLSATWSSDEEKAAAVGILGNLPSTDNQVIERLLQAGALPPTLNLLDGVVRGTRAMPKSVQDSVVENSVAVLLHFTRPAREDLQRLAADHGAVSRLVDVLSAGSPLARARAATGLAQFSESSRRLSTPVARSSAGLFSCFFRPRETGCELHQGHCSERGSFCMLEAKAVAPLIQCLEASEAQVQEAALTALATLLHDEIWQKGVKVIADARGIRSLVRVITFGTPEAKEKALWMLEKVFRIERYRNEFGSSAQMPLIELTSRGNSVTRPMAARILAHLQVLHSQSSYF</sequence>
<dbReference type="SMART" id="SM00185">
    <property type="entry name" value="ARM"/>
    <property type="match status" value="9"/>
</dbReference>
<dbReference type="Proteomes" id="UP000001514">
    <property type="component" value="Unassembled WGS sequence"/>
</dbReference>
<dbReference type="InterPro" id="IPR052608">
    <property type="entry name" value="U-box_domain_protein"/>
</dbReference>
<dbReference type="PROSITE" id="PS50176">
    <property type="entry name" value="ARM_REPEAT"/>
    <property type="match status" value="2"/>
</dbReference>
<evidence type="ECO:0000256" key="2">
    <source>
        <dbReference type="ARBA" id="ARBA00004906"/>
    </source>
</evidence>
<gene>
    <name evidence="8" type="ORF">SELMODRAFT_94734</name>
</gene>
<evidence type="ECO:0000256" key="5">
    <source>
        <dbReference type="PROSITE-ProRule" id="PRU00259"/>
    </source>
</evidence>
<dbReference type="GO" id="GO:0061630">
    <property type="term" value="F:ubiquitin protein ligase activity"/>
    <property type="evidence" value="ECO:0007669"/>
    <property type="project" value="UniProtKB-EC"/>
</dbReference>
<dbReference type="Gene3D" id="3.30.40.10">
    <property type="entry name" value="Zinc/RING finger domain, C3HC4 (zinc finger)"/>
    <property type="match status" value="1"/>
</dbReference>
<dbReference type="InterPro" id="IPR013083">
    <property type="entry name" value="Znf_RING/FYVE/PHD"/>
</dbReference>
<keyword evidence="9" id="KW-1185">Reference proteome</keyword>
<dbReference type="HOGENOM" id="CLU_004912_0_1_1"/>
<dbReference type="SUPFAM" id="SSF48371">
    <property type="entry name" value="ARM repeat"/>
    <property type="match status" value="2"/>
</dbReference>
<evidence type="ECO:0000256" key="3">
    <source>
        <dbReference type="ARBA" id="ARBA00012483"/>
    </source>
</evidence>
<dbReference type="PANTHER" id="PTHR45958:SF5">
    <property type="entry name" value="RING-TYPE E3 UBIQUITIN TRANSFERASE"/>
    <property type="match status" value="1"/>
</dbReference>
<dbReference type="AlphaFoldDB" id="D8RJG1"/>
<comment type="catalytic activity">
    <reaction evidence="1">
        <text>S-ubiquitinyl-[E2 ubiquitin-conjugating enzyme]-L-cysteine + [acceptor protein]-L-lysine = [E2 ubiquitin-conjugating enzyme]-L-cysteine + N(6)-ubiquitinyl-[acceptor protein]-L-lysine.</text>
        <dbReference type="EC" id="2.3.2.27"/>
    </reaction>
</comment>
<evidence type="ECO:0000259" key="7">
    <source>
        <dbReference type="PROSITE" id="PS51698"/>
    </source>
</evidence>
<evidence type="ECO:0000256" key="6">
    <source>
        <dbReference type="SAM" id="Coils"/>
    </source>
</evidence>
<feature type="domain" description="U-box" evidence="7">
    <location>
        <begin position="252"/>
        <end position="326"/>
    </location>
</feature>
<dbReference type="InterPro" id="IPR036537">
    <property type="entry name" value="Adaptor_Cbl_N_dom_sf"/>
</dbReference>
<dbReference type="GO" id="GO:0007166">
    <property type="term" value="P:cell surface receptor signaling pathway"/>
    <property type="evidence" value="ECO:0007669"/>
    <property type="project" value="InterPro"/>
</dbReference>
<reference evidence="8 9" key="1">
    <citation type="journal article" date="2011" name="Science">
        <title>The Selaginella genome identifies genetic changes associated with the evolution of vascular plants.</title>
        <authorList>
            <person name="Banks J.A."/>
            <person name="Nishiyama T."/>
            <person name="Hasebe M."/>
            <person name="Bowman J.L."/>
            <person name="Gribskov M."/>
            <person name="dePamphilis C."/>
            <person name="Albert V.A."/>
            <person name="Aono N."/>
            <person name="Aoyama T."/>
            <person name="Ambrose B.A."/>
            <person name="Ashton N.W."/>
            <person name="Axtell M.J."/>
            <person name="Barker E."/>
            <person name="Barker M.S."/>
            <person name="Bennetzen J.L."/>
            <person name="Bonawitz N.D."/>
            <person name="Chapple C."/>
            <person name="Cheng C."/>
            <person name="Correa L.G."/>
            <person name="Dacre M."/>
            <person name="DeBarry J."/>
            <person name="Dreyer I."/>
            <person name="Elias M."/>
            <person name="Engstrom E.M."/>
            <person name="Estelle M."/>
            <person name="Feng L."/>
            <person name="Finet C."/>
            <person name="Floyd S.K."/>
            <person name="Frommer W.B."/>
            <person name="Fujita T."/>
            <person name="Gramzow L."/>
            <person name="Gutensohn M."/>
            <person name="Harholt J."/>
            <person name="Hattori M."/>
            <person name="Heyl A."/>
            <person name="Hirai T."/>
            <person name="Hiwatashi Y."/>
            <person name="Ishikawa M."/>
            <person name="Iwata M."/>
            <person name="Karol K.G."/>
            <person name="Koehler B."/>
            <person name="Kolukisaoglu U."/>
            <person name="Kubo M."/>
            <person name="Kurata T."/>
            <person name="Lalonde S."/>
            <person name="Li K."/>
            <person name="Li Y."/>
            <person name="Litt A."/>
            <person name="Lyons E."/>
            <person name="Manning G."/>
            <person name="Maruyama T."/>
            <person name="Michael T.P."/>
            <person name="Mikami K."/>
            <person name="Miyazaki S."/>
            <person name="Morinaga S."/>
            <person name="Murata T."/>
            <person name="Mueller-Roeber B."/>
            <person name="Nelson D.R."/>
            <person name="Obara M."/>
            <person name="Oguri Y."/>
            <person name="Olmstead R.G."/>
            <person name="Onodera N."/>
            <person name="Petersen B.L."/>
            <person name="Pils B."/>
            <person name="Prigge M."/>
            <person name="Rensing S.A."/>
            <person name="Riano-Pachon D.M."/>
            <person name="Roberts A.W."/>
            <person name="Sato Y."/>
            <person name="Scheller H.V."/>
            <person name="Schulz B."/>
            <person name="Schulz C."/>
            <person name="Shakirov E.V."/>
            <person name="Shibagaki N."/>
            <person name="Shinohara N."/>
            <person name="Shippen D.E."/>
            <person name="Soerensen I."/>
            <person name="Sotooka R."/>
            <person name="Sugimoto N."/>
            <person name="Sugita M."/>
            <person name="Sumikawa N."/>
            <person name="Tanurdzic M."/>
            <person name="Theissen G."/>
            <person name="Ulvskov P."/>
            <person name="Wakazuki S."/>
            <person name="Weng J.K."/>
            <person name="Willats W.W."/>
            <person name="Wipf D."/>
            <person name="Wolf P.G."/>
            <person name="Yang L."/>
            <person name="Zimmer A.D."/>
            <person name="Zhu Q."/>
            <person name="Mitros T."/>
            <person name="Hellsten U."/>
            <person name="Loque D."/>
            <person name="Otillar R."/>
            <person name="Salamov A."/>
            <person name="Schmutz J."/>
            <person name="Shapiro H."/>
            <person name="Lindquist E."/>
            <person name="Lucas S."/>
            <person name="Rokhsar D."/>
            <person name="Grigoriev I.V."/>
        </authorList>
    </citation>
    <scope>NUCLEOTIDE SEQUENCE [LARGE SCALE GENOMIC DNA]</scope>
</reference>
<evidence type="ECO:0000313" key="8">
    <source>
        <dbReference type="EMBL" id="EFJ27713.1"/>
    </source>
</evidence>
<keyword evidence="4" id="KW-0808">Transferase</keyword>
<dbReference type="InParanoid" id="D8RJG1"/>
<dbReference type="Gramene" id="EFJ27713">
    <property type="protein sequence ID" value="EFJ27713"/>
    <property type="gene ID" value="SELMODRAFT_94734"/>
</dbReference>
<dbReference type="InterPro" id="IPR059179">
    <property type="entry name" value="MLKL-like_MCAfunc"/>
</dbReference>
<keyword evidence="6" id="KW-0175">Coiled coil</keyword>
<dbReference type="Gene3D" id="1.25.10.10">
    <property type="entry name" value="Leucine-rich Repeat Variant"/>
    <property type="match status" value="4"/>
</dbReference>
<dbReference type="SUPFAM" id="SSF57850">
    <property type="entry name" value="RING/U-box"/>
    <property type="match status" value="1"/>
</dbReference>
<dbReference type="PROSITE" id="PS51698">
    <property type="entry name" value="U_BOX"/>
    <property type="match status" value="1"/>
</dbReference>
<proteinExistence type="predicted"/>